<sequence length="246" mass="27651">MNSKEIFYPEAKFGGFTDIDGTVAFFNRVNSLLESSFTVLDVGCGRGAYGEDSVPLRKNLRIIKGKVAKVVGIDVDKKAQDNPFLDEFHLIQGDAWPINDNSIDLIICDNVLEHIDDPDKFFAEIGRVLKNGGFLCIRTPNRWSYIALGATLIPNRYHSSVTSIVQDGRKEEDVFPTVYKCNSVAKLKRIMKKSGFECVVYGYEAEPSYLSFSKVAYLFGVLHQRFAPRFLKPAIFAFGKIKKEIA</sequence>
<dbReference type="Pfam" id="PF13489">
    <property type="entry name" value="Methyltransf_23"/>
    <property type="match status" value="1"/>
</dbReference>
<gene>
    <name evidence="1" type="ORF">DAMNIGENAA_14080</name>
</gene>
<reference evidence="1" key="1">
    <citation type="submission" date="2022-12" db="EMBL/GenBank/DDBJ databases">
        <title>Reference genome sequencing for broad-spectrum identification of bacterial and archaeal isolates by mass spectrometry.</title>
        <authorList>
            <person name="Sekiguchi Y."/>
            <person name="Tourlousse D.M."/>
        </authorList>
    </citation>
    <scope>NUCLEOTIDE SEQUENCE</scope>
    <source>
        <strain evidence="1">ASRB1</strain>
    </source>
</reference>
<dbReference type="RefSeq" id="WP_281793252.1">
    <property type="nucleotide sequence ID" value="NZ_BSDR01000001.1"/>
</dbReference>
<dbReference type="GO" id="GO:0008757">
    <property type="term" value="F:S-adenosylmethionine-dependent methyltransferase activity"/>
    <property type="evidence" value="ECO:0007669"/>
    <property type="project" value="InterPro"/>
</dbReference>
<dbReference type="PANTHER" id="PTHR43591">
    <property type="entry name" value="METHYLTRANSFERASE"/>
    <property type="match status" value="1"/>
</dbReference>
<evidence type="ECO:0008006" key="3">
    <source>
        <dbReference type="Google" id="ProtNLM"/>
    </source>
</evidence>
<dbReference type="EMBL" id="BSDR01000001">
    <property type="protein sequence ID" value="GLI33975.1"/>
    <property type="molecule type" value="Genomic_DNA"/>
</dbReference>
<dbReference type="InterPro" id="IPR029063">
    <property type="entry name" value="SAM-dependent_MTases_sf"/>
</dbReference>
<dbReference type="CDD" id="cd02440">
    <property type="entry name" value="AdoMet_MTases"/>
    <property type="match status" value="1"/>
</dbReference>
<name>A0A9W6D168_9BACT</name>
<dbReference type="AlphaFoldDB" id="A0A9W6D168"/>
<keyword evidence="2" id="KW-1185">Reference proteome</keyword>
<dbReference type="PANTHER" id="PTHR43591:SF110">
    <property type="entry name" value="RHODANESE DOMAIN-CONTAINING PROTEIN"/>
    <property type="match status" value="1"/>
</dbReference>
<organism evidence="1 2">
    <name type="scientific">Desulforhabdus amnigena</name>
    <dbReference type="NCBI Taxonomy" id="40218"/>
    <lineage>
        <taxon>Bacteria</taxon>
        <taxon>Pseudomonadati</taxon>
        <taxon>Thermodesulfobacteriota</taxon>
        <taxon>Syntrophobacteria</taxon>
        <taxon>Syntrophobacterales</taxon>
        <taxon>Syntrophobacteraceae</taxon>
        <taxon>Desulforhabdus</taxon>
    </lineage>
</organism>
<comment type="caution">
    <text evidence="1">The sequence shown here is derived from an EMBL/GenBank/DDBJ whole genome shotgun (WGS) entry which is preliminary data.</text>
</comment>
<proteinExistence type="predicted"/>
<dbReference type="Gene3D" id="3.40.50.150">
    <property type="entry name" value="Vaccinia Virus protein VP39"/>
    <property type="match status" value="1"/>
</dbReference>
<dbReference type="Proteomes" id="UP001144372">
    <property type="component" value="Unassembled WGS sequence"/>
</dbReference>
<evidence type="ECO:0000313" key="1">
    <source>
        <dbReference type="EMBL" id="GLI33975.1"/>
    </source>
</evidence>
<dbReference type="SUPFAM" id="SSF53335">
    <property type="entry name" value="S-adenosyl-L-methionine-dependent methyltransferases"/>
    <property type="match status" value="1"/>
</dbReference>
<protein>
    <recommendedName>
        <fullName evidence="3">Class I SAM-dependent methyltransferase</fullName>
    </recommendedName>
</protein>
<accession>A0A9W6D168</accession>
<evidence type="ECO:0000313" key="2">
    <source>
        <dbReference type="Proteomes" id="UP001144372"/>
    </source>
</evidence>